<dbReference type="EMBL" id="JAKLWS010000006">
    <property type="protein sequence ID" value="MCG2588218.1"/>
    <property type="molecule type" value="Genomic_DNA"/>
</dbReference>
<dbReference type="RefSeq" id="WP_237853062.1">
    <property type="nucleotide sequence ID" value="NZ_JAKLWS010000006.1"/>
</dbReference>
<name>A0ABS9KBM8_9BACT</name>
<evidence type="ECO:0008006" key="3">
    <source>
        <dbReference type="Google" id="ProtNLM"/>
    </source>
</evidence>
<comment type="caution">
    <text evidence="1">The sequence shown here is derived from an EMBL/GenBank/DDBJ whole genome shotgun (WGS) entry which is preliminary data.</text>
</comment>
<evidence type="ECO:0000313" key="2">
    <source>
        <dbReference type="Proteomes" id="UP001165366"/>
    </source>
</evidence>
<proteinExistence type="predicted"/>
<reference evidence="1" key="1">
    <citation type="submission" date="2022-01" db="EMBL/GenBank/DDBJ databases">
        <authorList>
            <person name="Wang Y."/>
        </authorList>
    </citation>
    <scope>NUCLEOTIDE SEQUENCE</scope>
    <source>
        <strain evidence="1">WB101</strain>
    </source>
</reference>
<gene>
    <name evidence="1" type="ORF">L6773_06545</name>
</gene>
<protein>
    <recommendedName>
        <fullName evidence="3">Bacteriocin</fullName>
    </recommendedName>
</protein>
<dbReference type="Proteomes" id="UP001165366">
    <property type="component" value="Unassembled WGS sequence"/>
</dbReference>
<organism evidence="1 2">
    <name type="scientific">Rhodohalobacter sulfatireducens</name>
    <dbReference type="NCBI Taxonomy" id="2911366"/>
    <lineage>
        <taxon>Bacteria</taxon>
        <taxon>Pseudomonadati</taxon>
        <taxon>Balneolota</taxon>
        <taxon>Balneolia</taxon>
        <taxon>Balneolales</taxon>
        <taxon>Balneolaceae</taxon>
        <taxon>Rhodohalobacter</taxon>
    </lineage>
</organism>
<accession>A0ABS9KBM8</accession>
<sequence>MKRKKINIGAISSALSRSEMKEIMAGSGDIGGGGDGTGGCGCGTAPGCIYSGCSTASYFYNCLNAACMAECNTPSCQMECVQQVNQLWAQAIAQCGINYG</sequence>
<reference evidence="1" key="2">
    <citation type="submission" date="2024-05" db="EMBL/GenBank/DDBJ databases">
        <title>Rhodohalobacter halophilus gen. nov., sp. nov., a moderately halophilic member of the family Balneolaceae.</title>
        <authorList>
            <person name="Xia J."/>
        </authorList>
    </citation>
    <scope>NUCLEOTIDE SEQUENCE</scope>
    <source>
        <strain evidence="1">WB101</strain>
    </source>
</reference>
<evidence type="ECO:0000313" key="1">
    <source>
        <dbReference type="EMBL" id="MCG2588218.1"/>
    </source>
</evidence>
<keyword evidence="2" id="KW-1185">Reference proteome</keyword>